<dbReference type="Proteomes" id="UP001157418">
    <property type="component" value="Unassembled WGS sequence"/>
</dbReference>
<protein>
    <submittedName>
        <fullName evidence="2">Uncharacterized protein</fullName>
    </submittedName>
</protein>
<dbReference type="GO" id="GO:0050178">
    <property type="term" value="F:phenylpyruvate tautomerase activity"/>
    <property type="evidence" value="ECO:0007669"/>
    <property type="project" value="TreeGrafter"/>
</dbReference>
<evidence type="ECO:0000256" key="1">
    <source>
        <dbReference type="ARBA" id="ARBA00005851"/>
    </source>
</evidence>
<dbReference type="Gene3D" id="3.30.429.10">
    <property type="entry name" value="Macrophage Migration Inhibitory Factor"/>
    <property type="match status" value="2"/>
</dbReference>
<accession>A0AAU9MFG8</accession>
<sequence length="87" mass="9395">MPCLNLSTNVNLDAIDTSSILSEATSAVAKLIGKPEAYVMIVLKGSIPIAFGVAEILESKLSIPKSRFFLKFYDSKGSFFGWNGSTF</sequence>
<organism evidence="2 3">
    <name type="scientific">Lactuca virosa</name>
    <dbReference type="NCBI Taxonomy" id="75947"/>
    <lineage>
        <taxon>Eukaryota</taxon>
        <taxon>Viridiplantae</taxon>
        <taxon>Streptophyta</taxon>
        <taxon>Embryophyta</taxon>
        <taxon>Tracheophyta</taxon>
        <taxon>Spermatophyta</taxon>
        <taxon>Magnoliopsida</taxon>
        <taxon>eudicotyledons</taxon>
        <taxon>Gunneridae</taxon>
        <taxon>Pentapetalae</taxon>
        <taxon>asterids</taxon>
        <taxon>campanulids</taxon>
        <taxon>Asterales</taxon>
        <taxon>Asteraceae</taxon>
        <taxon>Cichorioideae</taxon>
        <taxon>Cichorieae</taxon>
        <taxon>Lactucinae</taxon>
        <taxon>Lactuca</taxon>
    </lineage>
</organism>
<keyword evidence="3" id="KW-1185">Reference proteome</keyword>
<comment type="similarity">
    <text evidence="1">Belongs to the MIF family.</text>
</comment>
<comment type="caution">
    <text evidence="2">The sequence shown here is derived from an EMBL/GenBank/DDBJ whole genome shotgun (WGS) entry which is preliminary data.</text>
</comment>
<dbReference type="InterPro" id="IPR014347">
    <property type="entry name" value="Tautomerase/MIF_sf"/>
</dbReference>
<proteinExistence type="inferred from homology"/>
<evidence type="ECO:0000313" key="2">
    <source>
        <dbReference type="EMBL" id="CAH1419578.1"/>
    </source>
</evidence>
<dbReference type="AlphaFoldDB" id="A0AAU9MFG8"/>
<dbReference type="GO" id="GO:0005615">
    <property type="term" value="C:extracellular space"/>
    <property type="evidence" value="ECO:0007669"/>
    <property type="project" value="TreeGrafter"/>
</dbReference>
<dbReference type="SUPFAM" id="SSF55331">
    <property type="entry name" value="Tautomerase/MIF"/>
    <property type="match status" value="1"/>
</dbReference>
<name>A0AAU9MFG8_9ASTR</name>
<dbReference type="PANTHER" id="PTHR11954">
    <property type="entry name" value="D-DOPACHROME DECARBOXYLASE"/>
    <property type="match status" value="1"/>
</dbReference>
<evidence type="ECO:0000313" key="3">
    <source>
        <dbReference type="Proteomes" id="UP001157418"/>
    </source>
</evidence>
<reference evidence="2 3" key="1">
    <citation type="submission" date="2022-01" db="EMBL/GenBank/DDBJ databases">
        <authorList>
            <person name="Xiong W."/>
            <person name="Schranz E."/>
        </authorList>
    </citation>
    <scope>NUCLEOTIDE SEQUENCE [LARGE SCALE GENOMIC DNA]</scope>
</reference>
<dbReference type="EMBL" id="CAKMRJ010000403">
    <property type="protein sequence ID" value="CAH1419578.1"/>
    <property type="molecule type" value="Genomic_DNA"/>
</dbReference>
<dbReference type="InterPro" id="IPR001398">
    <property type="entry name" value="Macrophage_inhib_fac"/>
</dbReference>
<dbReference type="Pfam" id="PF01187">
    <property type="entry name" value="MIF"/>
    <property type="match status" value="1"/>
</dbReference>
<dbReference type="PANTHER" id="PTHR11954:SF42">
    <property type="entry name" value="TAUTOMERASE_MIF SUPERFAMILY PROTEIN"/>
    <property type="match status" value="1"/>
</dbReference>
<gene>
    <name evidence="2" type="ORF">LVIROSA_LOCUS7097</name>
</gene>